<organism evidence="1 2">
    <name type="scientific">Flavobacterium panici</name>
    <dbReference type="NCBI Taxonomy" id="2654843"/>
    <lineage>
        <taxon>Bacteria</taxon>
        <taxon>Pseudomonadati</taxon>
        <taxon>Bacteroidota</taxon>
        <taxon>Flavobacteriia</taxon>
        <taxon>Flavobacteriales</taxon>
        <taxon>Flavobacteriaceae</taxon>
        <taxon>Flavobacterium</taxon>
    </lineage>
</organism>
<accession>A0A9N8P193</accession>
<gene>
    <name evidence="1" type="ORF">FLAPXU55_01491</name>
</gene>
<dbReference type="RefSeq" id="WP_180857164.1">
    <property type="nucleotide sequence ID" value="NZ_CAIJDE010000034.1"/>
</dbReference>
<protein>
    <submittedName>
        <fullName evidence="1">Uncharacterized protein</fullName>
    </submittedName>
</protein>
<dbReference type="Proteomes" id="UP000533639">
    <property type="component" value="Unassembled WGS sequence"/>
</dbReference>
<name>A0A9N8P193_9FLAO</name>
<proteinExistence type="predicted"/>
<sequence>MNQALYSEITLKYLKKNHPEFLENVDFKEDHSFDCSIKSVSGNRFLWIATYDLEITIGLENYKKECDWHFHIGASGGNNQTEELKELTKQLNEILNNEQVFILENDKYIPFDKNDEPVVKGDEKFFMWNEI</sequence>
<reference evidence="1 2" key="1">
    <citation type="submission" date="2020-06" db="EMBL/GenBank/DDBJ databases">
        <authorList>
            <person name="Criscuolo A."/>
        </authorList>
    </citation>
    <scope>NUCLEOTIDE SEQUENCE [LARGE SCALE GENOMIC DNA]</scope>
    <source>
        <strain evidence="1">PXU-55</strain>
    </source>
</reference>
<evidence type="ECO:0000313" key="1">
    <source>
        <dbReference type="EMBL" id="CAC9973803.1"/>
    </source>
</evidence>
<dbReference type="EMBL" id="CAIJDE010000034">
    <property type="protein sequence ID" value="CAC9973803.1"/>
    <property type="molecule type" value="Genomic_DNA"/>
</dbReference>
<comment type="caution">
    <text evidence="1">The sequence shown here is derived from an EMBL/GenBank/DDBJ whole genome shotgun (WGS) entry which is preliminary data.</text>
</comment>
<dbReference type="AlphaFoldDB" id="A0A9N8P193"/>
<evidence type="ECO:0000313" key="2">
    <source>
        <dbReference type="Proteomes" id="UP000533639"/>
    </source>
</evidence>
<keyword evidence="2" id="KW-1185">Reference proteome</keyword>